<evidence type="ECO:0000313" key="2">
    <source>
        <dbReference type="Proteomes" id="UP000069914"/>
    </source>
</evidence>
<dbReference type="GeneID" id="61904290"/>
<accession>A0ABN4H6X5</accession>
<evidence type="ECO:0000313" key="1">
    <source>
        <dbReference type="EMBL" id="AKP33974.1"/>
    </source>
</evidence>
<name>A0ABN4H6X5_YERAE</name>
<sequence length="197" mass="21329">MSISVDHQIKLLEQNTPSIDGGDYHNSNTNDVLSSLSKIISEMFELFKKMRDLLSVYNQKQQELGWDLQVSSMSKRRESINDSYSASAISGGASMLSGFFSSAGGGASIFCGELAGHIGTGVGGLFVGGFKFWEGGKTRDADISRMISELQSSNSQSYAKSSMDLLNVLGESRQSLKELSKDITNIINQIAMAVKFS</sequence>
<gene>
    <name evidence="1" type="ORF">ACZ76_10690</name>
</gene>
<proteinExistence type="predicted"/>
<dbReference type="RefSeq" id="WP_048618925.1">
    <property type="nucleotide sequence ID" value="NZ_CABMLM010000024.1"/>
</dbReference>
<dbReference type="EMBL" id="CP011975">
    <property type="protein sequence ID" value="AKP33974.1"/>
    <property type="molecule type" value="Genomic_DNA"/>
</dbReference>
<dbReference type="Pfam" id="PF05802">
    <property type="entry name" value="SctB2"/>
    <property type="match status" value="1"/>
</dbReference>
<dbReference type="Proteomes" id="UP000069914">
    <property type="component" value="Chromosome"/>
</dbReference>
<keyword evidence="2" id="KW-1185">Reference proteome</keyword>
<organism evidence="1 2">
    <name type="scientific">Yersinia aleksiciae</name>
    <dbReference type="NCBI Taxonomy" id="263819"/>
    <lineage>
        <taxon>Bacteria</taxon>
        <taxon>Pseudomonadati</taxon>
        <taxon>Pseudomonadota</taxon>
        <taxon>Gammaproteobacteria</taxon>
        <taxon>Enterobacterales</taxon>
        <taxon>Yersiniaceae</taxon>
        <taxon>Yersinia</taxon>
    </lineage>
</organism>
<reference evidence="1 2" key="1">
    <citation type="journal article" date="2015" name="Genome Announc.">
        <title>De Novo Genome Sequence of Yersinia aleksiciae Y159T.</title>
        <authorList>
            <person name="Sprague L.D."/>
            <person name="Neubauer H."/>
        </authorList>
    </citation>
    <scope>NUCLEOTIDE SEQUENCE [LARGE SCALE GENOMIC DNA]</scope>
    <source>
        <strain evidence="1 2">159</strain>
    </source>
</reference>
<protein>
    <recommendedName>
        <fullName evidence="3">Methyl-accepting chemotaxis protein</fullName>
    </recommendedName>
</protein>
<dbReference type="InterPro" id="IPR008611">
    <property type="entry name" value="SctB2-like"/>
</dbReference>
<evidence type="ECO:0008006" key="3">
    <source>
        <dbReference type="Google" id="ProtNLM"/>
    </source>
</evidence>